<evidence type="ECO:0000313" key="1">
    <source>
        <dbReference type="EMBL" id="CAI9304154.1"/>
    </source>
</evidence>
<organism evidence="1 2">
    <name type="scientific">Lactuca saligna</name>
    <name type="common">Willowleaf lettuce</name>
    <dbReference type="NCBI Taxonomy" id="75948"/>
    <lineage>
        <taxon>Eukaryota</taxon>
        <taxon>Viridiplantae</taxon>
        <taxon>Streptophyta</taxon>
        <taxon>Embryophyta</taxon>
        <taxon>Tracheophyta</taxon>
        <taxon>Spermatophyta</taxon>
        <taxon>Magnoliopsida</taxon>
        <taxon>eudicotyledons</taxon>
        <taxon>Gunneridae</taxon>
        <taxon>Pentapetalae</taxon>
        <taxon>asterids</taxon>
        <taxon>campanulids</taxon>
        <taxon>Asterales</taxon>
        <taxon>Asteraceae</taxon>
        <taxon>Cichorioideae</taxon>
        <taxon>Cichorieae</taxon>
        <taxon>Lactucinae</taxon>
        <taxon>Lactuca</taxon>
    </lineage>
</organism>
<dbReference type="PANTHER" id="PTHR31439:SF7">
    <property type="entry name" value="EXPRESSED PROTEIN"/>
    <property type="match status" value="1"/>
</dbReference>
<proteinExistence type="predicted"/>
<gene>
    <name evidence="1" type="ORF">LSALG_LOCUS42556</name>
</gene>
<dbReference type="PANTHER" id="PTHR31439">
    <property type="entry name" value="EXPRESSED PROTEIN"/>
    <property type="match status" value="1"/>
</dbReference>
<accession>A0AA36A3Y0</accession>
<reference evidence="1" key="1">
    <citation type="submission" date="2023-04" db="EMBL/GenBank/DDBJ databases">
        <authorList>
            <person name="Vijverberg K."/>
            <person name="Xiong W."/>
            <person name="Schranz E."/>
        </authorList>
    </citation>
    <scope>NUCLEOTIDE SEQUENCE</scope>
</reference>
<sequence>MDLWSWICELPNSDEWSPDSTSELSFHLGSSTPTELNKTLQLKARRKFSSNSDLLAFTFYISYEEKALWVSDTCQVNSDNPFLPLVLQLIQEIVSRSPTAHDSITTACPRSQLQKLKPESVSWILDSHSPESFSPFFNLMFLARLFWLCACDAPSEVGSLYFNSMLAPNLEAFSSNPTPVLRSFFVSAGIDVELSIMRTFGYMLTKWLMLRESGIGLQLLTPSYNNLGFSYAAETHGLWILKGYAPLMAMTRCRSNRVNNGYPVFEAKESVLKYALAHQQIEAVIQLEYSVEVKENFILVNARVDNIRIHMAKLGFNKNDENPYMHERHFPSRIRVWIGPEAGASYVTSLTLGKSTDNIEKETETQKILKGSFGKTKVPKMKTMTRTTTRTKARTWRWDQDSDGHVAILDATLCDNITGVEMSMWQPNAGDGDGDQVGQSFQKRYTGANRSFTKSGNWVFGEGLEGVKWRLHKEMEGSVLKWRIGGQIWVTYFPNEIKSSYFETRVDPCQINHVRSICFSSNGVKWEKRALCFPSRGVAAKTLASPLILVADNPPTASLSYSSCFLSLLQRLSATAPPTTTSFAPQDSSLAAITAGH</sequence>
<dbReference type="EMBL" id="OX465085">
    <property type="protein sequence ID" value="CAI9304154.1"/>
    <property type="molecule type" value="Genomic_DNA"/>
</dbReference>
<evidence type="ECO:0000313" key="2">
    <source>
        <dbReference type="Proteomes" id="UP001177003"/>
    </source>
</evidence>
<protein>
    <submittedName>
        <fullName evidence="1">Uncharacterized protein</fullName>
    </submittedName>
</protein>
<keyword evidence="2" id="KW-1185">Reference proteome</keyword>
<name>A0AA36A3Y0_LACSI</name>
<dbReference type="Proteomes" id="UP001177003">
    <property type="component" value="Chromosome 9"/>
</dbReference>
<dbReference type="AlphaFoldDB" id="A0AA36A3Y0"/>